<gene>
    <name evidence="3" type="ORF">A4G23_02132</name>
</gene>
<protein>
    <recommendedName>
        <fullName evidence="5">IgA FC receptor</fullName>
    </recommendedName>
</protein>
<dbReference type="STRING" id="285473.A4G23_02132"/>
<keyword evidence="4" id="KW-1185">Reference proteome</keyword>
<evidence type="ECO:0008006" key="5">
    <source>
        <dbReference type="Google" id="ProtNLM"/>
    </source>
</evidence>
<evidence type="ECO:0000256" key="1">
    <source>
        <dbReference type="SAM" id="MobiDB-lite"/>
    </source>
</evidence>
<feature type="transmembrane region" description="Helical" evidence="2">
    <location>
        <begin position="53"/>
        <end position="70"/>
    </location>
</feature>
<evidence type="ECO:0000313" key="4">
    <source>
        <dbReference type="Proteomes" id="UP000095349"/>
    </source>
</evidence>
<feature type="compositionally biased region" description="Pro residues" evidence="1">
    <location>
        <begin position="160"/>
        <end position="177"/>
    </location>
</feature>
<dbReference type="OrthoDB" id="3874249at2"/>
<feature type="transmembrane region" description="Helical" evidence="2">
    <location>
        <begin position="20"/>
        <end position="41"/>
    </location>
</feature>
<feature type="transmembrane region" description="Helical" evidence="2">
    <location>
        <begin position="82"/>
        <end position="99"/>
    </location>
</feature>
<evidence type="ECO:0000313" key="3">
    <source>
        <dbReference type="EMBL" id="AOT59295.1"/>
    </source>
</evidence>
<sequence length="210" mass="21951">MYGPGPVPPQGGTPTHVVVLRVLFAVLPLLSCGMLAAGALLRLALVTRRPRDWWLFGASVIVTIVGIAFIPEDTETLQADLSVGGLLLHAALVTGYFLYADIRHFDRRPHGPAALAGPSPYAGTVPSAGLGYGYPAAHGRTPYPATPAAPTPYGQLTPPAQVPPRAPAPPHVPPVPAPQQGAAPAAPRIDQVRAELDELSDLLRKEEGGR</sequence>
<feature type="compositionally biased region" description="Low complexity" evidence="1">
    <location>
        <begin position="178"/>
        <end position="187"/>
    </location>
</feature>
<dbReference type="EMBL" id="CP017316">
    <property type="protein sequence ID" value="AOT59295.1"/>
    <property type="molecule type" value="Genomic_DNA"/>
</dbReference>
<evidence type="ECO:0000256" key="2">
    <source>
        <dbReference type="SAM" id="Phobius"/>
    </source>
</evidence>
<dbReference type="KEGG" id="srn:A4G23_02132"/>
<dbReference type="PATRIC" id="fig|285473.5.peg.2223"/>
<dbReference type="GeneID" id="33063864"/>
<keyword evidence="2" id="KW-1133">Transmembrane helix</keyword>
<dbReference type="AlphaFoldDB" id="A0A1D8G1I1"/>
<keyword evidence="2" id="KW-0812">Transmembrane</keyword>
<name>A0A1D8G1I1_9ACTN</name>
<dbReference type="Proteomes" id="UP000095349">
    <property type="component" value="Chromosome"/>
</dbReference>
<proteinExistence type="predicted"/>
<feature type="region of interest" description="Disordered" evidence="1">
    <location>
        <begin position="143"/>
        <end position="190"/>
    </location>
</feature>
<organism evidence="3 4">
    <name type="scientific">Streptomyces rubrolavendulae</name>
    <dbReference type="NCBI Taxonomy" id="285473"/>
    <lineage>
        <taxon>Bacteria</taxon>
        <taxon>Bacillati</taxon>
        <taxon>Actinomycetota</taxon>
        <taxon>Actinomycetes</taxon>
        <taxon>Kitasatosporales</taxon>
        <taxon>Streptomycetaceae</taxon>
        <taxon>Streptomyces</taxon>
    </lineage>
</organism>
<reference evidence="3 4" key="1">
    <citation type="submission" date="2016-09" db="EMBL/GenBank/DDBJ databases">
        <title>Streptomyces rubrolavendulae MJM4426 Genome sequencing and assembly.</title>
        <authorList>
            <person name="Kim J.-G."/>
        </authorList>
    </citation>
    <scope>NUCLEOTIDE SEQUENCE [LARGE SCALE GENOMIC DNA]</scope>
    <source>
        <strain evidence="3 4">MJM4426</strain>
    </source>
</reference>
<dbReference type="RefSeq" id="WP_069976708.1">
    <property type="nucleotide sequence ID" value="NZ_CP017316.1"/>
</dbReference>
<accession>A0A1D8G1I1</accession>
<keyword evidence="2" id="KW-0472">Membrane</keyword>